<organism evidence="2">
    <name type="scientific">freshwater metagenome</name>
    <dbReference type="NCBI Taxonomy" id="449393"/>
    <lineage>
        <taxon>unclassified sequences</taxon>
        <taxon>metagenomes</taxon>
        <taxon>ecological metagenomes</taxon>
    </lineage>
</organism>
<dbReference type="EMBL" id="CAFBMK010000023">
    <property type="protein sequence ID" value="CAB4902249.1"/>
    <property type="molecule type" value="Genomic_DNA"/>
</dbReference>
<dbReference type="AlphaFoldDB" id="A0A6J7GFU8"/>
<reference evidence="2" key="1">
    <citation type="submission" date="2020-05" db="EMBL/GenBank/DDBJ databases">
        <authorList>
            <person name="Chiriac C."/>
            <person name="Salcher M."/>
            <person name="Ghai R."/>
            <person name="Kavagutti S V."/>
        </authorList>
    </citation>
    <scope>NUCLEOTIDE SEQUENCE</scope>
</reference>
<feature type="domain" description="SnoaL-like" evidence="1">
    <location>
        <begin position="9"/>
        <end position="110"/>
    </location>
</feature>
<proteinExistence type="predicted"/>
<accession>A0A6J7GFU8</accession>
<gene>
    <name evidence="2" type="ORF">UFOPK3564_00645</name>
</gene>
<dbReference type="InterPro" id="IPR037401">
    <property type="entry name" value="SnoaL-like"/>
</dbReference>
<dbReference type="SUPFAM" id="SSF54427">
    <property type="entry name" value="NTF2-like"/>
    <property type="match status" value="1"/>
</dbReference>
<evidence type="ECO:0000313" key="2">
    <source>
        <dbReference type="EMBL" id="CAB4902249.1"/>
    </source>
</evidence>
<dbReference type="InterPro" id="IPR032710">
    <property type="entry name" value="NTF2-like_dom_sf"/>
</dbReference>
<protein>
    <submittedName>
        <fullName evidence="2">Unannotated protein</fullName>
    </submittedName>
</protein>
<dbReference type="Gene3D" id="3.10.450.50">
    <property type="match status" value="1"/>
</dbReference>
<sequence length="162" mass="17588">MPHENVALITRLYEALGRGDAAGMARCYAPEATFTDPFFRGLRGPEVPGMWDMLTSSAERMSVVADEIEADASTGSAHWVATYPFSRSGRDVVNDVRASFRFRDGLIVEHVDRFDARRWGAQAIGPKGNLLALPPLRALLSRALRKQLAAHLARGSAPGPAA</sequence>
<name>A0A6J7GFU8_9ZZZZ</name>
<evidence type="ECO:0000259" key="1">
    <source>
        <dbReference type="Pfam" id="PF12680"/>
    </source>
</evidence>
<dbReference type="Pfam" id="PF12680">
    <property type="entry name" value="SnoaL_2"/>
    <property type="match status" value="1"/>
</dbReference>